<organism evidence="2 3">
    <name type="scientific">Ureibacillus endophyticus</name>
    <dbReference type="NCBI Taxonomy" id="1978490"/>
    <lineage>
        <taxon>Bacteria</taxon>
        <taxon>Bacillati</taxon>
        <taxon>Bacillota</taxon>
        <taxon>Bacilli</taxon>
        <taxon>Bacillales</taxon>
        <taxon>Caryophanaceae</taxon>
        <taxon>Ureibacillus</taxon>
    </lineage>
</organism>
<proteinExistence type="predicted"/>
<protein>
    <submittedName>
        <fullName evidence="2">PAS domain S-box protein</fullName>
    </submittedName>
</protein>
<evidence type="ECO:0000313" key="2">
    <source>
        <dbReference type="EMBL" id="RKQ16675.1"/>
    </source>
</evidence>
<dbReference type="RefSeq" id="WP_121214486.1">
    <property type="nucleotide sequence ID" value="NZ_JBBYAI010000001.1"/>
</dbReference>
<dbReference type="CDD" id="cd00130">
    <property type="entry name" value="PAS"/>
    <property type="match status" value="2"/>
</dbReference>
<dbReference type="NCBIfam" id="TIGR00229">
    <property type="entry name" value="sensory_box"/>
    <property type="match status" value="1"/>
</dbReference>
<dbReference type="OrthoDB" id="9759607at2"/>
<dbReference type="InterPro" id="IPR035965">
    <property type="entry name" value="PAS-like_dom_sf"/>
</dbReference>
<sequence>MSLNHPNRFPDNILYRFPSSKLHNSKDGVFVLELLDHQFIYKYANPAGVDLLNLTENVEGKTIDDLFPPFEAAFLKKYYYMTASTNQITTFNSYKRSHQRIGTYETELTPIKHSDGFYILTIIRSHSTNFEQFTNPLILKNPTNLNEQKTSAEYQLDCDGYFLKANREVEDIIGYLPFELVGTNFSQLLPFNELFKVKQYFQQVLEGQSVQFKTELVHKNGQLVTFKLSLKPDIKNGKIKGVTGKVEKMLKREVVTS</sequence>
<dbReference type="PROSITE" id="PS50112">
    <property type="entry name" value="PAS"/>
    <property type="match status" value="1"/>
</dbReference>
<dbReference type="SUPFAM" id="SSF55785">
    <property type="entry name" value="PYP-like sensor domain (PAS domain)"/>
    <property type="match status" value="2"/>
</dbReference>
<dbReference type="Proteomes" id="UP000272238">
    <property type="component" value="Unassembled WGS sequence"/>
</dbReference>
<evidence type="ECO:0000259" key="1">
    <source>
        <dbReference type="PROSITE" id="PS50112"/>
    </source>
</evidence>
<dbReference type="InterPro" id="IPR000014">
    <property type="entry name" value="PAS"/>
</dbReference>
<dbReference type="InterPro" id="IPR013656">
    <property type="entry name" value="PAS_4"/>
</dbReference>
<feature type="domain" description="PAS" evidence="1">
    <location>
        <begin position="154"/>
        <end position="208"/>
    </location>
</feature>
<dbReference type="Gene3D" id="3.30.450.20">
    <property type="entry name" value="PAS domain"/>
    <property type="match status" value="2"/>
</dbReference>
<evidence type="ECO:0000313" key="3">
    <source>
        <dbReference type="Proteomes" id="UP000272238"/>
    </source>
</evidence>
<comment type="caution">
    <text evidence="2">The sequence shown here is derived from an EMBL/GenBank/DDBJ whole genome shotgun (WGS) entry which is preliminary data.</text>
</comment>
<dbReference type="AlphaFoldDB" id="A0A494Z2E0"/>
<gene>
    <name evidence="2" type="ORF">D8M03_09255</name>
</gene>
<dbReference type="Pfam" id="PF08448">
    <property type="entry name" value="PAS_4"/>
    <property type="match status" value="2"/>
</dbReference>
<dbReference type="SMART" id="SM00091">
    <property type="entry name" value="PAS"/>
    <property type="match status" value="2"/>
</dbReference>
<dbReference type="EMBL" id="RBZN01000019">
    <property type="protein sequence ID" value="RKQ16675.1"/>
    <property type="molecule type" value="Genomic_DNA"/>
</dbReference>
<accession>A0A494Z2E0</accession>
<keyword evidence="3" id="KW-1185">Reference proteome</keyword>
<reference evidence="2 3" key="1">
    <citation type="journal article" date="2016" name="Antonie Van Leeuwenhoek">
        <title>Lysinibacillus endophyticus sp. nov., an indole-3-acetic acid producing endophytic bacterium isolated from corn root (Zea mays cv. Xinken-5).</title>
        <authorList>
            <person name="Yu J."/>
            <person name="Guan X."/>
            <person name="Liu C."/>
            <person name="Xiang W."/>
            <person name="Yu Z."/>
            <person name="Liu X."/>
            <person name="Wang G."/>
        </authorList>
    </citation>
    <scope>NUCLEOTIDE SEQUENCE [LARGE SCALE GENOMIC DNA]</scope>
    <source>
        <strain evidence="2 3">DSM 100506</strain>
    </source>
</reference>
<name>A0A494Z2E0_9BACL</name>